<sequence>MSLATDVNQRALIQRRATIKSQCTRVQTFLDGDDCRSTSVIELRTRLQKFNSTWDEFNEVQAKIEAAKDAEQVSENQLEERTAFENRYFTISAALESLIEEKERLVATRSPHTQDRQVREATPFTIGGSSVSDHLKLPRVDLPTFSGEYEEWHSFSNMFISMIEQNAVLPDVQKMQYLMSSLKGEAHDVVSSLEASAENYREAWTMLMERYDDPGLIIGRHVKALFELPAMIKDNHVILRKLLDTVLKHIRALKALKRPSNNWDDLMIHLVTSRLDQSTYREWETTVVRGRIPSFEELINFLNQRCRALEATARSPKSTSSQEKTLHNKSTTANVATTKNTCAFCQQENHAIYKCKEFLALNIDQKVKKARTRKLCLNCLKCASHQAKECLAGTCRKCSKRHNTLLHFEQASKNNSNSEPKTEKSENKESTSPATVNHAAINQGQVLLATALVNVPNTKGETKSIRALLDSGSQSCFITEDCCTELGVKRQSTNMPICELGGQAVSTRSLVKIIIQSRTTGYRKQLDCLVVDTITQRLPINEISKSDIRIPRGITLADPQFNQTSKIDLLIGAEIFFDLLCIGRIKVTENQPTWQKTVLGWIASGNCITGDQYMKSTVCNMSINDQLNASLMKFWQLESCERIATRTPEERAFENHFMQTHKRDSEGRFVVTLPIKMDVLKNLGESKEIAVQQLYSLERRLKRQPQFTREYVEFMREYQRLGHMRELQEP</sequence>
<protein>
    <submittedName>
        <fullName evidence="3">Uncharacterized protein LOC112464356</fullName>
    </submittedName>
</protein>
<reference evidence="3" key="1">
    <citation type="submission" date="2025-08" db="UniProtKB">
        <authorList>
            <consortium name="RefSeq"/>
        </authorList>
    </citation>
    <scope>IDENTIFICATION</scope>
    <source>
        <tissue evidence="3">Whole body</tissue>
    </source>
</reference>
<keyword evidence="2" id="KW-1185">Reference proteome</keyword>
<dbReference type="Proteomes" id="UP000504618">
    <property type="component" value="Unplaced"/>
</dbReference>
<dbReference type="AlphaFoldDB" id="A0A6J1QXL1"/>
<dbReference type="GeneID" id="112464356"/>
<accession>A0A6J1QXL1</accession>
<proteinExistence type="predicted"/>
<feature type="non-terminal residue" evidence="3">
    <location>
        <position position="730"/>
    </location>
</feature>
<dbReference type="InterPro" id="IPR021109">
    <property type="entry name" value="Peptidase_aspartic_dom_sf"/>
</dbReference>
<dbReference type="Pfam" id="PF03564">
    <property type="entry name" value="DUF1759"/>
    <property type="match status" value="1"/>
</dbReference>
<organism evidence="2 3">
    <name type="scientific">Temnothorax curvispinosus</name>
    <dbReference type="NCBI Taxonomy" id="300111"/>
    <lineage>
        <taxon>Eukaryota</taxon>
        <taxon>Metazoa</taxon>
        <taxon>Ecdysozoa</taxon>
        <taxon>Arthropoda</taxon>
        <taxon>Hexapoda</taxon>
        <taxon>Insecta</taxon>
        <taxon>Pterygota</taxon>
        <taxon>Neoptera</taxon>
        <taxon>Endopterygota</taxon>
        <taxon>Hymenoptera</taxon>
        <taxon>Apocrita</taxon>
        <taxon>Aculeata</taxon>
        <taxon>Formicoidea</taxon>
        <taxon>Formicidae</taxon>
        <taxon>Myrmicinae</taxon>
        <taxon>Temnothorax</taxon>
    </lineage>
</organism>
<dbReference type="Gene3D" id="2.40.70.10">
    <property type="entry name" value="Acid Proteases"/>
    <property type="match status" value="1"/>
</dbReference>
<dbReference type="CDD" id="cd00303">
    <property type="entry name" value="retropepsin_like"/>
    <property type="match status" value="1"/>
</dbReference>
<evidence type="ECO:0000256" key="1">
    <source>
        <dbReference type="SAM" id="MobiDB-lite"/>
    </source>
</evidence>
<dbReference type="RefSeq" id="XP_024887067.1">
    <property type="nucleotide sequence ID" value="XM_025031299.1"/>
</dbReference>
<feature type="region of interest" description="Disordered" evidence="1">
    <location>
        <begin position="409"/>
        <end position="434"/>
    </location>
</feature>
<feature type="compositionally biased region" description="Polar residues" evidence="1">
    <location>
        <begin position="315"/>
        <end position="332"/>
    </location>
</feature>
<evidence type="ECO:0000313" key="2">
    <source>
        <dbReference type="Proteomes" id="UP000504618"/>
    </source>
</evidence>
<dbReference type="PANTHER" id="PTHR47331">
    <property type="entry name" value="PHD-TYPE DOMAIN-CONTAINING PROTEIN"/>
    <property type="match status" value="1"/>
</dbReference>
<gene>
    <name evidence="3" type="primary">LOC112464356</name>
</gene>
<dbReference type="PANTHER" id="PTHR47331:SF5">
    <property type="entry name" value="RIBONUCLEASE H"/>
    <property type="match status" value="1"/>
</dbReference>
<feature type="region of interest" description="Disordered" evidence="1">
    <location>
        <begin position="313"/>
        <end position="332"/>
    </location>
</feature>
<feature type="compositionally biased region" description="Basic and acidic residues" evidence="1">
    <location>
        <begin position="420"/>
        <end position="429"/>
    </location>
</feature>
<evidence type="ECO:0000313" key="3">
    <source>
        <dbReference type="RefSeq" id="XP_024887067.1"/>
    </source>
</evidence>
<name>A0A6J1QXL1_9HYME</name>
<dbReference type="OrthoDB" id="7550373at2759"/>
<dbReference type="InterPro" id="IPR005312">
    <property type="entry name" value="DUF1759"/>
</dbReference>